<proteinExistence type="predicted"/>
<dbReference type="Proteomes" id="UP000466535">
    <property type="component" value="Unassembled WGS sequence"/>
</dbReference>
<keyword evidence="2" id="KW-1185">Reference proteome</keyword>
<name>A0A6B0T9Y3_9EURY</name>
<evidence type="ECO:0000313" key="1">
    <source>
        <dbReference type="EMBL" id="MXR52051.1"/>
    </source>
</evidence>
<protein>
    <submittedName>
        <fullName evidence="1">Uncharacterized protein</fullName>
    </submittedName>
</protein>
<dbReference type="EMBL" id="WUUT01000004">
    <property type="protein sequence ID" value="MXR52051.1"/>
    <property type="molecule type" value="Genomic_DNA"/>
</dbReference>
<accession>A0A6B0T9Y3</accession>
<sequence length="204" mass="23533">MAADEYYDAVGEVLAYALGAGDSIYAQRKSESGLKFTLHRGDEYIDLLAEPYTRHFRIQYEYRLSNELIAAYKRENQLLRGHIERYEIDETTIGDEDLHKKVAYERIDDIGIEEARKSLEEADSYITHTDCRIQNLSLENKNSEDGPIWDGVQIVRLLYPYEADFGPRRYERAAQDTISVGKDVREKMSRALDAIQEVGRGVDQ</sequence>
<comment type="caution">
    <text evidence="1">The sequence shown here is derived from an EMBL/GenBank/DDBJ whole genome shotgun (WGS) entry which is preliminary data.</text>
</comment>
<dbReference type="OrthoDB" id="351091at2157"/>
<gene>
    <name evidence="1" type="ORF">GRX03_10625</name>
</gene>
<organism evidence="1 2">
    <name type="scientific">Halovenus carboxidivorans</name>
    <dbReference type="NCBI Taxonomy" id="2692199"/>
    <lineage>
        <taxon>Archaea</taxon>
        <taxon>Methanobacteriati</taxon>
        <taxon>Methanobacteriota</taxon>
        <taxon>Stenosarchaea group</taxon>
        <taxon>Halobacteria</taxon>
        <taxon>Halobacteriales</taxon>
        <taxon>Haloarculaceae</taxon>
        <taxon>Halovenus</taxon>
    </lineage>
</organism>
<dbReference type="AlphaFoldDB" id="A0A6B0T9Y3"/>
<reference evidence="1 2" key="1">
    <citation type="submission" date="2019-12" db="EMBL/GenBank/DDBJ databases">
        <title>Isolation and characterization of three novel carbon monoxide-oxidizing members of Halobacteria from salione crusts and soils.</title>
        <authorList>
            <person name="Myers M.R."/>
            <person name="King G.M."/>
        </authorList>
    </citation>
    <scope>NUCLEOTIDE SEQUENCE [LARGE SCALE GENOMIC DNA]</scope>
    <source>
        <strain evidence="1 2">WSH3</strain>
    </source>
</reference>
<evidence type="ECO:0000313" key="2">
    <source>
        <dbReference type="Proteomes" id="UP000466535"/>
    </source>
</evidence>
<dbReference type="RefSeq" id="WP_159764196.1">
    <property type="nucleotide sequence ID" value="NZ_WUUT01000004.1"/>
</dbReference>